<protein>
    <submittedName>
        <fullName evidence="1">Uncharacterized protein</fullName>
    </submittedName>
</protein>
<organism evidence="1 2">
    <name type="scientific">Microcella humidisoli</name>
    <dbReference type="NCBI Taxonomy" id="2963406"/>
    <lineage>
        <taxon>Bacteria</taxon>
        <taxon>Bacillati</taxon>
        <taxon>Actinomycetota</taxon>
        <taxon>Actinomycetes</taxon>
        <taxon>Micrococcales</taxon>
        <taxon>Microbacteriaceae</taxon>
        <taxon>Microcella</taxon>
    </lineage>
</organism>
<dbReference type="Proteomes" id="UP001060039">
    <property type="component" value="Chromosome"/>
</dbReference>
<dbReference type="EMBL" id="CP101497">
    <property type="protein sequence ID" value="UTT61564.1"/>
    <property type="molecule type" value="Genomic_DNA"/>
</dbReference>
<proteinExistence type="predicted"/>
<evidence type="ECO:0000313" key="1">
    <source>
        <dbReference type="EMBL" id="UTT61564.1"/>
    </source>
</evidence>
<sequence length="75" mass="8236">MMRTTIHYDGEEYIVPRNSSELKVEIEAILATGEAGWLRVNHGRGQLKTADLLIHPGVAIGLIDTSDPEHIAGEE</sequence>
<dbReference type="RefSeq" id="WP_255158566.1">
    <property type="nucleotide sequence ID" value="NZ_CP101497.1"/>
</dbReference>
<accession>A0ABY5FTW4</accession>
<name>A0ABY5FTW4_9MICO</name>
<evidence type="ECO:0000313" key="2">
    <source>
        <dbReference type="Proteomes" id="UP001060039"/>
    </source>
</evidence>
<reference evidence="1" key="1">
    <citation type="submission" date="2022-07" db="EMBL/GenBank/DDBJ databases">
        <title>Taxonomic analysis of Microcella humidisoli nov. sp., isolated from riverside soil.</title>
        <authorList>
            <person name="Molina K.M."/>
            <person name="Kim S.B."/>
        </authorList>
    </citation>
    <scope>NUCLEOTIDE SEQUENCE</scope>
    <source>
        <strain evidence="1">MMS21-STM10</strain>
    </source>
</reference>
<keyword evidence="2" id="KW-1185">Reference proteome</keyword>
<gene>
    <name evidence="1" type="ORF">NNL39_07680</name>
</gene>